<comment type="caution">
    <text evidence="1">The sequence shown here is derived from an EMBL/GenBank/DDBJ whole genome shotgun (WGS) entry which is preliminary data.</text>
</comment>
<evidence type="ECO:0000313" key="2">
    <source>
        <dbReference type="Proteomes" id="UP000812440"/>
    </source>
</evidence>
<gene>
    <name evidence="1" type="ORF">GDO86_011512</name>
</gene>
<evidence type="ECO:0000313" key="1">
    <source>
        <dbReference type="EMBL" id="KAG8442736.1"/>
    </source>
</evidence>
<dbReference type="Proteomes" id="UP000812440">
    <property type="component" value="Chromosome 6"/>
</dbReference>
<dbReference type="EMBL" id="JAACNH010000005">
    <property type="protein sequence ID" value="KAG8442736.1"/>
    <property type="molecule type" value="Genomic_DNA"/>
</dbReference>
<protein>
    <submittedName>
        <fullName evidence="1">Uncharacterized protein</fullName>
    </submittedName>
</protein>
<dbReference type="AlphaFoldDB" id="A0A8T2JJS1"/>
<organism evidence="1 2">
    <name type="scientific">Hymenochirus boettgeri</name>
    <name type="common">Congo dwarf clawed frog</name>
    <dbReference type="NCBI Taxonomy" id="247094"/>
    <lineage>
        <taxon>Eukaryota</taxon>
        <taxon>Metazoa</taxon>
        <taxon>Chordata</taxon>
        <taxon>Craniata</taxon>
        <taxon>Vertebrata</taxon>
        <taxon>Euteleostomi</taxon>
        <taxon>Amphibia</taxon>
        <taxon>Batrachia</taxon>
        <taxon>Anura</taxon>
        <taxon>Pipoidea</taxon>
        <taxon>Pipidae</taxon>
        <taxon>Pipinae</taxon>
        <taxon>Hymenochirus</taxon>
    </lineage>
</organism>
<proteinExistence type="predicted"/>
<name>A0A8T2JJS1_9PIPI</name>
<accession>A0A8T2JJS1</accession>
<keyword evidence="2" id="KW-1185">Reference proteome</keyword>
<sequence length="100" mass="11909">MTSLLSKICPSYYMPSFLHILYNNIFYSLRFRQFFKDLCNFLSVWHFLVKKSIQKESLDTEDGIVVQLLEDRSLGRLHYLELILYSNLVFILPGCKMHQP</sequence>
<reference evidence="1" key="1">
    <citation type="thesis" date="2020" institute="ProQuest LLC" country="789 East Eisenhower Parkway, Ann Arbor, MI, USA">
        <title>Comparative Genomics and Chromosome Evolution.</title>
        <authorList>
            <person name="Mudd A.B."/>
        </authorList>
    </citation>
    <scope>NUCLEOTIDE SEQUENCE</scope>
    <source>
        <strain evidence="1">Female2</strain>
        <tissue evidence="1">Blood</tissue>
    </source>
</reference>